<feature type="domain" description="Peptidase C1A papain C-terminal" evidence="2">
    <location>
        <begin position="108"/>
        <end position="342"/>
    </location>
</feature>
<name>A0A0A8URK2_LEGHA</name>
<reference evidence="4" key="1">
    <citation type="submission" date="2014-09" db="EMBL/GenBank/DDBJ databases">
        <authorList>
            <person name="Gomez-Valero L."/>
        </authorList>
    </citation>
    <scope>NUCLEOTIDE SEQUENCE [LARGE SCALE GENOMIC DNA]</scope>
    <source>
        <strain evidence="4">ATCC35250</strain>
    </source>
</reference>
<gene>
    <name evidence="3" type="ORF">LHA_2361</name>
</gene>
<keyword evidence="4" id="KW-1185">Reference proteome</keyword>
<dbReference type="InterPro" id="IPR000668">
    <property type="entry name" value="Peptidase_C1A_C"/>
</dbReference>
<dbReference type="Proteomes" id="UP000032803">
    <property type="component" value="Chromosome I"/>
</dbReference>
<dbReference type="GO" id="GO:0008234">
    <property type="term" value="F:cysteine-type peptidase activity"/>
    <property type="evidence" value="ECO:0007669"/>
    <property type="project" value="InterPro"/>
</dbReference>
<dbReference type="OrthoDB" id="3648721at2"/>
<dbReference type="KEGG" id="lha:LHA_2361"/>
<dbReference type="RefSeq" id="WP_045106588.1">
    <property type="nucleotide sequence ID" value="NZ_LN681225.1"/>
</dbReference>
<dbReference type="Gene3D" id="3.90.70.10">
    <property type="entry name" value="Cysteine proteinases"/>
    <property type="match status" value="1"/>
</dbReference>
<dbReference type="CDD" id="cd02619">
    <property type="entry name" value="Peptidase_C1"/>
    <property type="match status" value="1"/>
</dbReference>
<dbReference type="EMBL" id="LN681225">
    <property type="protein sequence ID" value="CEK11378.1"/>
    <property type="molecule type" value="Genomic_DNA"/>
</dbReference>
<dbReference type="GO" id="GO:0006508">
    <property type="term" value="P:proteolysis"/>
    <property type="evidence" value="ECO:0007669"/>
    <property type="project" value="UniProtKB-KW"/>
</dbReference>
<dbReference type="PATRIC" id="fig|449.7.peg.97"/>
<evidence type="ECO:0000313" key="3">
    <source>
        <dbReference type="EMBL" id="CEK11378.1"/>
    </source>
</evidence>
<feature type="signal peptide" evidence="1">
    <location>
        <begin position="1"/>
        <end position="21"/>
    </location>
</feature>
<dbReference type="STRING" id="449.LHA_2361"/>
<dbReference type="SUPFAM" id="SSF54001">
    <property type="entry name" value="Cysteine proteinases"/>
    <property type="match status" value="1"/>
</dbReference>
<organism evidence="3 4">
    <name type="scientific">Legionella hackeliae</name>
    <dbReference type="NCBI Taxonomy" id="449"/>
    <lineage>
        <taxon>Bacteria</taxon>
        <taxon>Pseudomonadati</taxon>
        <taxon>Pseudomonadota</taxon>
        <taxon>Gammaproteobacteria</taxon>
        <taxon>Legionellales</taxon>
        <taxon>Legionellaceae</taxon>
        <taxon>Legionella</taxon>
    </lineage>
</organism>
<evidence type="ECO:0000256" key="1">
    <source>
        <dbReference type="SAM" id="SignalP"/>
    </source>
</evidence>
<proteinExistence type="predicted"/>
<sequence length="360" mass="39862">MRFKSITTALVACVLMNGAFAEEISIIGSKKFTLKQTRATSSRRDASGSSNHGKVIQLLRVQLSDEAKALLKSRAKDASEHTRQFSTNLKNSLALELPNKVELGMNKVPVLDQGMHGTCVTFAVTGALDAIISKGDYISQVCNLQLGSYLEKHGYGLSGWDGSYAINVINQIEQYGAVNRQNQKSKGCGGFKEYPTHSSHNPGSFIEPEKFRAMSEFIFGKLANWSDVYQQKNPVKTLEEVKQALQSKDRLVFAVLLPRTDLGTAGAVGKHNTYFYKDSWVLTPEILKAVDNVEDAHEMIITGYDDNAVAVDDKGKKHKGLLTLRNSWGTSVGDDGEFYMSYDYFKLLAFDVTRFSPQTM</sequence>
<feature type="chain" id="PRO_5009754279" evidence="1">
    <location>
        <begin position="22"/>
        <end position="360"/>
    </location>
</feature>
<keyword evidence="1" id="KW-0732">Signal</keyword>
<protein>
    <submittedName>
        <fullName evidence="3">Cysteine protease, papain C1 family</fullName>
    </submittedName>
</protein>
<accession>A0A0A8URK2</accession>
<dbReference type="InterPro" id="IPR038765">
    <property type="entry name" value="Papain-like_cys_pep_sf"/>
</dbReference>
<keyword evidence="3" id="KW-0378">Hydrolase</keyword>
<dbReference type="AlphaFoldDB" id="A0A0A8URK2"/>
<keyword evidence="3" id="KW-0645">Protease</keyword>
<dbReference type="Pfam" id="PF00112">
    <property type="entry name" value="Peptidase_C1"/>
    <property type="match status" value="1"/>
</dbReference>
<evidence type="ECO:0000313" key="4">
    <source>
        <dbReference type="Proteomes" id="UP000032803"/>
    </source>
</evidence>
<dbReference type="HOGENOM" id="CLU_760297_0_0_6"/>
<evidence type="ECO:0000259" key="2">
    <source>
        <dbReference type="Pfam" id="PF00112"/>
    </source>
</evidence>